<comment type="caution">
    <text evidence="8">The sequence shown here is derived from an EMBL/GenBank/DDBJ whole genome shotgun (WGS) entry which is preliminary data.</text>
</comment>
<sequence length="512" mass="54692">MPDGYGSSRPERSRDSRRPKRSQPGSGGSRRPGNKPASDPRLIAYDATRRISDAGSFANLVLPKMLAASAADSRGAAFATELVYGTQRWRGLLDAVIAAAAKRPCPAIDGKLLDALRIGAFQALFMSVADHAAVSQTVDLVRRRVGAHAAGFANAVMRRITARSRQEWESIVVSRIPREQAGERLAVRFSHPAWVVDELTKAWQAAGYDATAGFETADAAVAAMLARDNEAPDVTLVARPGLMDKDELIAALPERAHAEDGRWSPYALRVHGVNPECIDAVQEGRAGVEDEGSQLAALALAEAPLGDIDAGEGPAQWLDMCAGPGGKTALLGAIAALRGAQLTANEPSPHRAGLVRENVSALPDGTMREVSELDGRVIGSQRPCHYERILVDAPCSGLGSLRRRPEARWRKRAEDLTELAEVQRGLLASALDALRPGGVAAYVTCSPALAETRDIVDAVLDARDDAERIDAVAVLRGVAAGIPLPSRPGDVQLFEHLHDTDQMFISLIRRTK</sequence>
<dbReference type="Gene3D" id="3.40.50.150">
    <property type="entry name" value="Vaccinia Virus protein VP39"/>
    <property type="match status" value="1"/>
</dbReference>
<keyword evidence="1 5" id="KW-0489">Methyltransferase</keyword>
<evidence type="ECO:0000313" key="8">
    <source>
        <dbReference type="EMBL" id="NEH11902.1"/>
    </source>
</evidence>
<feature type="binding site" evidence="5">
    <location>
        <position position="392"/>
    </location>
    <ligand>
        <name>S-adenosyl-L-methionine</name>
        <dbReference type="ChEBI" id="CHEBI:59789"/>
    </ligand>
</feature>
<keyword evidence="2 5" id="KW-0808">Transferase</keyword>
<keyword evidence="3 5" id="KW-0949">S-adenosyl-L-methionine</keyword>
<dbReference type="PANTHER" id="PTHR22807:SF53">
    <property type="entry name" value="RIBOSOMAL RNA SMALL SUBUNIT METHYLTRANSFERASE B-RELATED"/>
    <property type="match status" value="1"/>
</dbReference>
<feature type="active site" description="Nucleophile" evidence="5">
    <location>
        <position position="445"/>
    </location>
</feature>
<gene>
    <name evidence="8" type="ORF">GFD18_07355</name>
</gene>
<keyword evidence="4 5" id="KW-0694">RNA-binding</keyword>
<dbReference type="Proteomes" id="UP000475155">
    <property type="component" value="Unassembled WGS sequence"/>
</dbReference>
<dbReference type="PROSITE" id="PS51686">
    <property type="entry name" value="SAM_MT_RSMB_NOP"/>
    <property type="match status" value="1"/>
</dbReference>
<dbReference type="Gene3D" id="1.10.940.10">
    <property type="entry name" value="NusB-like"/>
    <property type="match status" value="1"/>
</dbReference>
<proteinExistence type="inferred from homology"/>
<dbReference type="GO" id="GO:0008168">
    <property type="term" value="F:methyltransferase activity"/>
    <property type="evidence" value="ECO:0007669"/>
    <property type="project" value="UniProtKB-KW"/>
</dbReference>
<dbReference type="PRINTS" id="PR02008">
    <property type="entry name" value="RCMTFAMILY"/>
</dbReference>
<dbReference type="InterPro" id="IPR049560">
    <property type="entry name" value="MeTrfase_RsmB-F_NOP2_cat"/>
</dbReference>
<keyword evidence="9" id="KW-1185">Reference proteome</keyword>
<dbReference type="InterPro" id="IPR023267">
    <property type="entry name" value="RCMT"/>
</dbReference>
<accession>A0ABX0C9V8</accession>
<comment type="similarity">
    <text evidence="5">Belongs to the class I-like SAM-binding methyltransferase superfamily. RsmB/NOP family.</text>
</comment>
<dbReference type="SUPFAM" id="SSF48013">
    <property type="entry name" value="NusB-like"/>
    <property type="match status" value="1"/>
</dbReference>
<evidence type="ECO:0000256" key="3">
    <source>
        <dbReference type="ARBA" id="ARBA00022691"/>
    </source>
</evidence>
<dbReference type="EMBL" id="WHZU01000011">
    <property type="protein sequence ID" value="NEH11902.1"/>
    <property type="molecule type" value="Genomic_DNA"/>
</dbReference>
<feature type="binding site" evidence="5">
    <location>
        <position position="374"/>
    </location>
    <ligand>
        <name>S-adenosyl-L-methionine</name>
        <dbReference type="ChEBI" id="CHEBI:59789"/>
    </ligand>
</feature>
<dbReference type="Pfam" id="PF01029">
    <property type="entry name" value="NusB"/>
    <property type="match status" value="1"/>
</dbReference>
<evidence type="ECO:0000256" key="2">
    <source>
        <dbReference type="ARBA" id="ARBA00022679"/>
    </source>
</evidence>
<dbReference type="InterPro" id="IPR035926">
    <property type="entry name" value="NusB-like_sf"/>
</dbReference>
<feature type="binding site" evidence="5">
    <location>
        <position position="346"/>
    </location>
    <ligand>
        <name>S-adenosyl-L-methionine</name>
        <dbReference type="ChEBI" id="CHEBI:59789"/>
    </ligand>
</feature>
<evidence type="ECO:0000256" key="6">
    <source>
        <dbReference type="SAM" id="MobiDB-lite"/>
    </source>
</evidence>
<dbReference type="Pfam" id="PF01189">
    <property type="entry name" value="Methyltr_RsmB-F"/>
    <property type="match status" value="1"/>
</dbReference>
<dbReference type="RefSeq" id="WP_163199016.1">
    <property type="nucleotide sequence ID" value="NZ_WHZU01000011.1"/>
</dbReference>
<evidence type="ECO:0000256" key="5">
    <source>
        <dbReference type="PROSITE-ProRule" id="PRU01023"/>
    </source>
</evidence>
<dbReference type="GO" id="GO:0032259">
    <property type="term" value="P:methylation"/>
    <property type="evidence" value="ECO:0007669"/>
    <property type="project" value="UniProtKB-KW"/>
</dbReference>
<dbReference type="InterPro" id="IPR001678">
    <property type="entry name" value="MeTrfase_RsmB-F_NOP2_dom"/>
</dbReference>
<protein>
    <submittedName>
        <fullName evidence="8">16S rRNA methyltransferase</fullName>
    </submittedName>
</protein>
<reference evidence="8 9" key="1">
    <citation type="submission" date="2019-10" db="EMBL/GenBank/DDBJ databases">
        <title>Bifidobacterium from non-human primates.</title>
        <authorList>
            <person name="Modesto M."/>
        </authorList>
    </citation>
    <scope>NUCLEOTIDE SEQUENCE [LARGE SCALE GENOMIC DNA]</scope>
    <source>
        <strain evidence="8 9">SMA1</strain>
    </source>
</reference>
<feature type="region of interest" description="Disordered" evidence="6">
    <location>
        <begin position="1"/>
        <end position="40"/>
    </location>
</feature>
<evidence type="ECO:0000256" key="4">
    <source>
        <dbReference type="ARBA" id="ARBA00022884"/>
    </source>
</evidence>
<organism evidence="8 9">
    <name type="scientific">Bifidobacterium saimiriisciurei</name>
    <dbReference type="NCBI Taxonomy" id="2661627"/>
    <lineage>
        <taxon>Bacteria</taxon>
        <taxon>Bacillati</taxon>
        <taxon>Actinomycetota</taxon>
        <taxon>Actinomycetes</taxon>
        <taxon>Bifidobacteriales</taxon>
        <taxon>Bifidobacteriaceae</taxon>
        <taxon>Bifidobacterium</taxon>
    </lineage>
</organism>
<feature type="domain" description="SAM-dependent MTase RsmB/NOP-type" evidence="7">
    <location>
        <begin position="214"/>
        <end position="511"/>
    </location>
</feature>
<name>A0ABX0C9V8_9BIFI</name>
<dbReference type="PANTHER" id="PTHR22807">
    <property type="entry name" value="NOP2 YEAST -RELATED NOL1/NOP2/FMU SUN DOMAIN-CONTAINING"/>
    <property type="match status" value="1"/>
</dbReference>
<evidence type="ECO:0000259" key="7">
    <source>
        <dbReference type="PROSITE" id="PS51686"/>
    </source>
</evidence>
<dbReference type="InterPro" id="IPR006027">
    <property type="entry name" value="NusB_RsmB_TIM44"/>
</dbReference>
<dbReference type="InterPro" id="IPR029063">
    <property type="entry name" value="SAM-dependent_MTases_sf"/>
</dbReference>
<evidence type="ECO:0000256" key="1">
    <source>
        <dbReference type="ARBA" id="ARBA00022603"/>
    </source>
</evidence>
<dbReference type="SUPFAM" id="SSF53335">
    <property type="entry name" value="S-adenosyl-L-methionine-dependent methyltransferases"/>
    <property type="match status" value="1"/>
</dbReference>
<evidence type="ECO:0000313" key="9">
    <source>
        <dbReference type="Proteomes" id="UP000475155"/>
    </source>
</evidence>
<feature type="binding site" evidence="5">
    <location>
        <begin position="321"/>
        <end position="327"/>
    </location>
    <ligand>
        <name>S-adenosyl-L-methionine</name>
        <dbReference type="ChEBI" id="CHEBI:59789"/>
    </ligand>
</feature>